<dbReference type="PANTHER" id="PTHR39201:SF1">
    <property type="entry name" value="FLAVODOXIN-LIKE DOMAIN-CONTAINING PROTEIN"/>
    <property type="match status" value="1"/>
</dbReference>
<dbReference type="InterPro" id="IPR001226">
    <property type="entry name" value="Flavodoxin_CS"/>
</dbReference>
<dbReference type="GO" id="GO:0009055">
    <property type="term" value="F:electron transfer activity"/>
    <property type="evidence" value="ECO:0007669"/>
    <property type="project" value="InterPro"/>
</dbReference>
<dbReference type="RefSeq" id="WP_007555332.1">
    <property type="nucleotide sequence ID" value="NZ_AENT01000032.1"/>
</dbReference>
<accession>E4LAR6</accession>
<dbReference type="OrthoDB" id="9806505at2"/>
<proteinExistence type="predicted"/>
<protein>
    <recommendedName>
        <fullName evidence="1">Flavodoxin-like domain-containing protein</fullName>
    </recommendedName>
</protein>
<dbReference type="EMBL" id="AENT01000032">
    <property type="protein sequence ID" value="EFR42120.1"/>
    <property type="molecule type" value="Genomic_DNA"/>
</dbReference>
<gene>
    <name evidence="2" type="ORF">HMPREF9220_0295</name>
</gene>
<dbReference type="InterPro" id="IPR029039">
    <property type="entry name" value="Flavoprotein-like_sf"/>
</dbReference>
<dbReference type="Proteomes" id="UP000004594">
    <property type="component" value="Unassembled WGS sequence"/>
</dbReference>
<sequence>MANKENLIIYYSYSGNTRYVAEILQNTIGGTLASIRLEDKYPEDKEAMFIRTQKEINENCLPHLKTFPVNIYEYKKIFIGTPVWWYSASPPMKRFLKQFDFSNKLIFPFITNEKSTGHAMNDIISAIRDGTIKTGLTVRFSENRLLTPKMYIKTWAKRAMETEM</sequence>
<reference evidence="2 3" key="1">
    <citation type="submission" date="2010-11" db="EMBL/GenBank/DDBJ databases">
        <authorList>
            <person name="Durkin A.S."/>
            <person name="Madupu R."/>
            <person name="Torralba M."/>
            <person name="Gillis M."/>
            <person name="Methe B."/>
            <person name="Sutton G."/>
            <person name="Nelson K.E."/>
        </authorList>
    </citation>
    <scope>NUCLEOTIDE SEQUENCE [LARGE SCALE GENOMIC DNA]</scope>
    <source>
        <strain evidence="2 3">UPII 345-E</strain>
    </source>
</reference>
<name>E4LAR6_9FIRM</name>
<evidence type="ECO:0000259" key="1">
    <source>
        <dbReference type="Pfam" id="PF12682"/>
    </source>
</evidence>
<dbReference type="eggNOG" id="COG0716">
    <property type="taxonomic scope" value="Bacteria"/>
</dbReference>
<dbReference type="PROSITE" id="PS00201">
    <property type="entry name" value="FLAVODOXIN"/>
    <property type="match status" value="1"/>
</dbReference>
<comment type="caution">
    <text evidence="2">The sequence shown here is derived from an EMBL/GenBank/DDBJ whole genome shotgun (WGS) entry which is preliminary data.</text>
</comment>
<dbReference type="AlphaFoldDB" id="E4LAR6"/>
<feature type="domain" description="Flavodoxin-like" evidence="1">
    <location>
        <begin position="7"/>
        <end position="134"/>
    </location>
</feature>
<evidence type="ECO:0000313" key="3">
    <source>
        <dbReference type="Proteomes" id="UP000004594"/>
    </source>
</evidence>
<dbReference type="PANTHER" id="PTHR39201">
    <property type="entry name" value="EXPORTED PROTEIN-RELATED"/>
    <property type="match status" value="1"/>
</dbReference>
<dbReference type="Pfam" id="PF12682">
    <property type="entry name" value="Flavodoxin_4"/>
    <property type="match status" value="1"/>
</dbReference>
<dbReference type="Gene3D" id="3.40.50.360">
    <property type="match status" value="1"/>
</dbReference>
<evidence type="ECO:0000313" key="2">
    <source>
        <dbReference type="EMBL" id="EFR42120.1"/>
    </source>
</evidence>
<organism evidence="2 3">
    <name type="scientific">Dialister micraerophilus UPII 345-E</name>
    <dbReference type="NCBI Taxonomy" id="910314"/>
    <lineage>
        <taxon>Bacteria</taxon>
        <taxon>Bacillati</taxon>
        <taxon>Bacillota</taxon>
        <taxon>Negativicutes</taxon>
        <taxon>Veillonellales</taxon>
        <taxon>Veillonellaceae</taxon>
        <taxon>Dialister</taxon>
    </lineage>
</organism>
<dbReference type="GO" id="GO:0016651">
    <property type="term" value="F:oxidoreductase activity, acting on NAD(P)H"/>
    <property type="evidence" value="ECO:0007669"/>
    <property type="project" value="UniProtKB-ARBA"/>
</dbReference>
<dbReference type="SUPFAM" id="SSF52218">
    <property type="entry name" value="Flavoproteins"/>
    <property type="match status" value="1"/>
</dbReference>
<dbReference type="InterPro" id="IPR008254">
    <property type="entry name" value="Flavodoxin/NO_synth"/>
</dbReference>
<dbReference type="GO" id="GO:0010181">
    <property type="term" value="F:FMN binding"/>
    <property type="evidence" value="ECO:0007669"/>
    <property type="project" value="InterPro"/>
</dbReference>